<dbReference type="EMBL" id="SMKZ01000043">
    <property type="protein sequence ID" value="TDE01148.1"/>
    <property type="molecule type" value="Genomic_DNA"/>
</dbReference>
<accession>A0A4V2Z0I8</accession>
<evidence type="ECO:0000313" key="2">
    <source>
        <dbReference type="Proteomes" id="UP000294739"/>
    </source>
</evidence>
<evidence type="ECO:0000313" key="1">
    <source>
        <dbReference type="EMBL" id="TDE01148.1"/>
    </source>
</evidence>
<comment type="caution">
    <text evidence="1">The sequence shown here is derived from an EMBL/GenBank/DDBJ whole genome shotgun (WGS) entry which is preliminary data.</text>
</comment>
<dbReference type="InterPro" id="IPR032466">
    <property type="entry name" value="Metal_Hydrolase"/>
</dbReference>
<dbReference type="InterPro" id="IPR046249">
    <property type="entry name" value="DUF6282"/>
</dbReference>
<dbReference type="OrthoDB" id="9789440at2"/>
<dbReference type="InParanoid" id="A0A4V2Z0I8"/>
<organism evidence="1 2">
    <name type="scientific">Jiangella asiatica</name>
    <dbReference type="NCBI Taxonomy" id="2530372"/>
    <lineage>
        <taxon>Bacteria</taxon>
        <taxon>Bacillati</taxon>
        <taxon>Actinomycetota</taxon>
        <taxon>Actinomycetes</taxon>
        <taxon>Jiangellales</taxon>
        <taxon>Jiangellaceae</taxon>
        <taxon>Jiangella</taxon>
    </lineage>
</organism>
<dbReference type="AlphaFoldDB" id="A0A4V2Z0I8"/>
<evidence type="ECO:0008006" key="3">
    <source>
        <dbReference type="Google" id="ProtNLM"/>
    </source>
</evidence>
<dbReference type="Proteomes" id="UP000294739">
    <property type="component" value="Unassembled WGS sequence"/>
</dbReference>
<name>A0A4V2Z0I8_9ACTN</name>
<gene>
    <name evidence="1" type="ORF">E1269_23585</name>
</gene>
<protein>
    <recommendedName>
        <fullName evidence="3">Histidinol phosphatase</fullName>
    </recommendedName>
</protein>
<proteinExistence type="predicted"/>
<dbReference type="Pfam" id="PF19799">
    <property type="entry name" value="DUF6282"/>
    <property type="match status" value="1"/>
</dbReference>
<dbReference type="RefSeq" id="WP_131899169.1">
    <property type="nucleotide sequence ID" value="NZ_SMKZ01000043.1"/>
</dbReference>
<keyword evidence="2" id="KW-1185">Reference proteome</keyword>
<reference evidence="1 2" key="1">
    <citation type="submission" date="2019-03" db="EMBL/GenBank/DDBJ databases">
        <title>Draft genome sequences of novel Actinobacteria.</title>
        <authorList>
            <person name="Sahin N."/>
            <person name="Ay H."/>
            <person name="Saygin H."/>
        </authorList>
    </citation>
    <scope>NUCLEOTIDE SEQUENCE [LARGE SCALE GENOMIC DNA]</scope>
    <source>
        <strain evidence="1 2">5K138</strain>
    </source>
</reference>
<sequence length="278" mass="28898">MSGVAGLIDLHVHSSPDVRARYADDLGVARDAAGAGMAAILLKCHVLPTADRARIADDAVDGVRVFGGVVLNEPVGGLNPAAVRVALEIGGRCVWMPTEDAASHRRRAGGSGGLRVVDGLGRITQDVRRILDLVAAHDAILATGHLSVSETVRLVGEAVSAGVTRVLVNHPDAAQVAMPVDVQRELAAVGALMERCAVDTTDKPGRVPVHELAERIGEVGVASNVLTSDLGQAHNGRPVDGFGRFIGALRECGLSEKDVHRMAATNPAALLDLELEST</sequence>
<dbReference type="SUPFAM" id="SSF51556">
    <property type="entry name" value="Metallo-dependent hydrolases"/>
    <property type="match status" value="1"/>
</dbReference>
<dbReference type="Gene3D" id="3.20.20.140">
    <property type="entry name" value="Metal-dependent hydrolases"/>
    <property type="match status" value="1"/>
</dbReference>